<dbReference type="GeneID" id="89943299"/>
<dbReference type="Proteomes" id="UP001302812">
    <property type="component" value="Unassembled WGS sequence"/>
</dbReference>
<reference evidence="1" key="1">
    <citation type="journal article" date="2023" name="Mol. Phylogenet. Evol.">
        <title>Genome-scale phylogeny and comparative genomics of the fungal order Sordariales.</title>
        <authorList>
            <person name="Hensen N."/>
            <person name="Bonometti L."/>
            <person name="Westerberg I."/>
            <person name="Brannstrom I.O."/>
            <person name="Guillou S."/>
            <person name="Cros-Aarteil S."/>
            <person name="Calhoun S."/>
            <person name="Haridas S."/>
            <person name="Kuo A."/>
            <person name="Mondo S."/>
            <person name="Pangilinan J."/>
            <person name="Riley R."/>
            <person name="LaButti K."/>
            <person name="Andreopoulos B."/>
            <person name="Lipzen A."/>
            <person name="Chen C."/>
            <person name="Yan M."/>
            <person name="Daum C."/>
            <person name="Ng V."/>
            <person name="Clum A."/>
            <person name="Steindorff A."/>
            <person name="Ohm R.A."/>
            <person name="Martin F."/>
            <person name="Silar P."/>
            <person name="Natvig D.O."/>
            <person name="Lalanne C."/>
            <person name="Gautier V."/>
            <person name="Ament-Velasquez S.L."/>
            <person name="Kruys A."/>
            <person name="Hutchinson M.I."/>
            <person name="Powell A.J."/>
            <person name="Barry K."/>
            <person name="Miller A.N."/>
            <person name="Grigoriev I.V."/>
            <person name="Debuchy R."/>
            <person name="Gladieux P."/>
            <person name="Hiltunen Thoren M."/>
            <person name="Johannesson H."/>
        </authorList>
    </citation>
    <scope>NUCLEOTIDE SEQUENCE</scope>
    <source>
        <strain evidence="1">CBS 508.74</strain>
    </source>
</reference>
<proteinExistence type="predicted"/>
<gene>
    <name evidence="1" type="ORF">N656DRAFT_844945</name>
</gene>
<keyword evidence="2" id="KW-1185">Reference proteome</keyword>
<name>A0AAN6TEJ9_9PEZI</name>
<comment type="caution">
    <text evidence="1">The sequence shown here is derived from an EMBL/GenBank/DDBJ whole genome shotgun (WGS) entry which is preliminary data.</text>
</comment>
<dbReference type="AlphaFoldDB" id="A0AAN6TEJ9"/>
<protein>
    <submittedName>
        <fullName evidence="1">Uncharacterized protein</fullName>
    </submittedName>
</protein>
<dbReference type="EMBL" id="MU853341">
    <property type="protein sequence ID" value="KAK4112741.1"/>
    <property type="molecule type" value="Genomic_DNA"/>
</dbReference>
<evidence type="ECO:0000313" key="2">
    <source>
        <dbReference type="Proteomes" id="UP001302812"/>
    </source>
</evidence>
<organism evidence="1 2">
    <name type="scientific">Canariomyces notabilis</name>
    <dbReference type="NCBI Taxonomy" id="2074819"/>
    <lineage>
        <taxon>Eukaryota</taxon>
        <taxon>Fungi</taxon>
        <taxon>Dikarya</taxon>
        <taxon>Ascomycota</taxon>
        <taxon>Pezizomycotina</taxon>
        <taxon>Sordariomycetes</taxon>
        <taxon>Sordariomycetidae</taxon>
        <taxon>Sordariales</taxon>
        <taxon>Chaetomiaceae</taxon>
        <taxon>Canariomyces</taxon>
    </lineage>
</organism>
<accession>A0AAN6TEJ9</accession>
<reference evidence="1" key="2">
    <citation type="submission" date="2023-05" db="EMBL/GenBank/DDBJ databases">
        <authorList>
            <consortium name="Lawrence Berkeley National Laboratory"/>
            <person name="Steindorff A."/>
            <person name="Hensen N."/>
            <person name="Bonometti L."/>
            <person name="Westerberg I."/>
            <person name="Brannstrom I.O."/>
            <person name="Guillou S."/>
            <person name="Cros-Aarteil S."/>
            <person name="Calhoun S."/>
            <person name="Haridas S."/>
            <person name="Kuo A."/>
            <person name="Mondo S."/>
            <person name="Pangilinan J."/>
            <person name="Riley R."/>
            <person name="Labutti K."/>
            <person name="Andreopoulos B."/>
            <person name="Lipzen A."/>
            <person name="Chen C."/>
            <person name="Yanf M."/>
            <person name="Daum C."/>
            <person name="Ng V."/>
            <person name="Clum A."/>
            <person name="Ohm R."/>
            <person name="Martin F."/>
            <person name="Silar P."/>
            <person name="Natvig D."/>
            <person name="Lalanne C."/>
            <person name="Gautier V."/>
            <person name="Ament-Velasquez S.L."/>
            <person name="Kruys A."/>
            <person name="Hutchinson M.I."/>
            <person name="Powell A.J."/>
            <person name="Barry K."/>
            <person name="Miller A.N."/>
            <person name="Grigoriev I.V."/>
            <person name="Debuchy R."/>
            <person name="Gladieux P."/>
            <person name="Thoren M.H."/>
            <person name="Johannesson H."/>
        </authorList>
    </citation>
    <scope>NUCLEOTIDE SEQUENCE</scope>
    <source>
        <strain evidence="1">CBS 508.74</strain>
    </source>
</reference>
<evidence type="ECO:0000313" key="1">
    <source>
        <dbReference type="EMBL" id="KAK4112741.1"/>
    </source>
</evidence>
<sequence>MAALNHSGSWYPPIVPSEKPPQSASSTFDILLTVYPSSQRTRTSDPNSCMDYCRRLVLSAWTARIRIVETQLIKEQLMLSIGDIPADARAAEVFEKSWQRPWHPRDFGRLVRAKSALESTDWELRPNMDALGIGSESMRTVEAWEADAWQSLTEVMRSLKIRLDIMLQAYMQSISVRETSAANKQARQDVDWRDLSWNTLMRAES</sequence>
<dbReference type="RefSeq" id="XP_064670311.1">
    <property type="nucleotide sequence ID" value="XM_064819173.1"/>
</dbReference>